<evidence type="ECO:0000256" key="1">
    <source>
        <dbReference type="ARBA" id="ARBA00009477"/>
    </source>
</evidence>
<dbReference type="PANTHER" id="PTHR30469">
    <property type="entry name" value="MULTIDRUG RESISTANCE PROTEIN MDTA"/>
    <property type="match status" value="1"/>
</dbReference>
<comment type="similarity">
    <text evidence="1">Belongs to the membrane fusion protein (MFP) (TC 8.A.1) family.</text>
</comment>
<dbReference type="Proteomes" id="UP001238603">
    <property type="component" value="Unassembled WGS sequence"/>
</dbReference>
<dbReference type="RefSeq" id="WP_285982282.1">
    <property type="nucleotide sequence ID" value="NZ_JASVDS010000002.1"/>
</dbReference>
<dbReference type="Gene3D" id="1.10.287.470">
    <property type="entry name" value="Helix hairpin bin"/>
    <property type="match status" value="1"/>
</dbReference>
<dbReference type="Gene3D" id="2.40.420.20">
    <property type="match status" value="1"/>
</dbReference>
<dbReference type="Pfam" id="PF25975">
    <property type="entry name" value="CzcB_C"/>
    <property type="match status" value="1"/>
</dbReference>
<name>A0ABT7LH59_9BURK</name>
<evidence type="ECO:0000313" key="4">
    <source>
        <dbReference type="EMBL" id="MDL5032191.1"/>
    </source>
</evidence>
<keyword evidence="5" id="KW-1185">Reference proteome</keyword>
<dbReference type="Gene3D" id="2.40.30.170">
    <property type="match status" value="1"/>
</dbReference>
<feature type="domain" description="CzcB-like C-terminal circularly permuted SH3-like" evidence="3">
    <location>
        <begin position="290"/>
        <end position="351"/>
    </location>
</feature>
<gene>
    <name evidence="4" type="ORF">QRD43_09735</name>
</gene>
<evidence type="ECO:0000259" key="3">
    <source>
        <dbReference type="Pfam" id="PF25975"/>
    </source>
</evidence>
<evidence type="ECO:0000256" key="2">
    <source>
        <dbReference type="SAM" id="SignalP"/>
    </source>
</evidence>
<dbReference type="InterPro" id="IPR058649">
    <property type="entry name" value="CzcB_C"/>
</dbReference>
<keyword evidence="2" id="KW-0732">Signal</keyword>
<sequence length="379" mass="40001">MPKFRNSRLPALLPVMVALLLSACGKQAAAPEPERAVRTQLIESSTAGMTREFAAEIRARTESRLSFRVGGKIQQRLVNLGDKVRAGQVLAQLDAQDLRLGSEAAQAQMIAARTNRDQAGADYRRFIELHQQGFISAAELERRDAYFKAAQAQLDQAKAQASVQGNQVAYAALVADAPGVVTGVDAEAGMVVGAGMPVLRVAHDGPRDVVFSVPEDQVGGLRAAASQPGALRMRLWGQQEAQPLQLREVSASADPVTRTFQVKADVGKFDVKLGQTAAVLWELPRLGNVVKLPLSAILERGGKSQVWVLDPSAMTVRAQPVQIGGADGNTVVIAGGLQPGQEVVTAGVHVLTDGQKVRRYAGDAVPAATASSAAVAASR</sequence>
<dbReference type="SUPFAM" id="SSF111369">
    <property type="entry name" value="HlyD-like secretion proteins"/>
    <property type="match status" value="1"/>
</dbReference>
<dbReference type="Gene3D" id="2.40.50.100">
    <property type="match status" value="1"/>
</dbReference>
<organism evidence="4 5">
    <name type="scientific">Roseateles subflavus</name>
    <dbReference type="NCBI Taxonomy" id="3053353"/>
    <lineage>
        <taxon>Bacteria</taxon>
        <taxon>Pseudomonadati</taxon>
        <taxon>Pseudomonadota</taxon>
        <taxon>Betaproteobacteria</taxon>
        <taxon>Burkholderiales</taxon>
        <taxon>Sphaerotilaceae</taxon>
        <taxon>Roseateles</taxon>
    </lineage>
</organism>
<feature type="chain" id="PRO_5047531691" evidence="2">
    <location>
        <begin position="29"/>
        <end position="379"/>
    </location>
</feature>
<dbReference type="InterPro" id="IPR006143">
    <property type="entry name" value="RND_pump_MFP"/>
</dbReference>
<reference evidence="4 5" key="1">
    <citation type="submission" date="2023-06" db="EMBL/GenBank/DDBJ databases">
        <title>Pelomonas sp. APW6 16S ribosomal RNA gene genome sequencing and assembly.</title>
        <authorList>
            <person name="Woo H."/>
        </authorList>
    </citation>
    <scope>NUCLEOTIDE SEQUENCE [LARGE SCALE GENOMIC DNA]</scope>
    <source>
        <strain evidence="4 5">APW6</strain>
    </source>
</reference>
<dbReference type="EMBL" id="JASVDS010000002">
    <property type="protein sequence ID" value="MDL5032191.1"/>
    <property type="molecule type" value="Genomic_DNA"/>
</dbReference>
<feature type="signal peptide" evidence="2">
    <location>
        <begin position="1"/>
        <end position="28"/>
    </location>
</feature>
<dbReference type="PROSITE" id="PS51257">
    <property type="entry name" value="PROKAR_LIPOPROTEIN"/>
    <property type="match status" value="1"/>
</dbReference>
<dbReference type="PANTHER" id="PTHR30469:SF18">
    <property type="entry name" value="RESISTANCE-NODULATION-CELL DIVISION (RND) EFFLUX MEMBRANE FUSION PROTEIN-RELATED"/>
    <property type="match status" value="1"/>
</dbReference>
<dbReference type="NCBIfam" id="TIGR01730">
    <property type="entry name" value="RND_mfp"/>
    <property type="match status" value="1"/>
</dbReference>
<proteinExistence type="inferred from homology"/>
<evidence type="ECO:0000313" key="5">
    <source>
        <dbReference type="Proteomes" id="UP001238603"/>
    </source>
</evidence>
<protein>
    <submittedName>
        <fullName evidence="4">Efflux RND transporter periplasmic adaptor subunit</fullName>
    </submittedName>
</protein>
<comment type="caution">
    <text evidence="4">The sequence shown here is derived from an EMBL/GenBank/DDBJ whole genome shotgun (WGS) entry which is preliminary data.</text>
</comment>
<accession>A0ABT7LH59</accession>